<gene>
    <name evidence="1" type="ORF">Tco_0704580</name>
</gene>
<dbReference type="EMBL" id="BQNB010010028">
    <property type="protein sequence ID" value="GJS71739.1"/>
    <property type="molecule type" value="Genomic_DNA"/>
</dbReference>
<reference evidence="1" key="1">
    <citation type="journal article" date="2022" name="Int. J. Mol. Sci.">
        <title>Draft Genome of Tanacetum Coccineum: Genomic Comparison of Closely Related Tanacetum-Family Plants.</title>
        <authorList>
            <person name="Yamashiro T."/>
            <person name="Shiraishi A."/>
            <person name="Nakayama K."/>
            <person name="Satake H."/>
        </authorList>
    </citation>
    <scope>NUCLEOTIDE SEQUENCE</scope>
</reference>
<name>A0ABQ4Y233_9ASTR</name>
<organism evidence="1 2">
    <name type="scientific">Tanacetum coccineum</name>
    <dbReference type="NCBI Taxonomy" id="301880"/>
    <lineage>
        <taxon>Eukaryota</taxon>
        <taxon>Viridiplantae</taxon>
        <taxon>Streptophyta</taxon>
        <taxon>Embryophyta</taxon>
        <taxon>Tracheophyta</taxon>
        <taxon>Spermatophyta</taxon>
        <taxon>Magnoliopsida</taxon>
        <taxon>eudicotyledons</taxon>
        <taxon>Gunneridae</taxon>
        <taxon>Pentapetalae</taxon>
        <taxon>asterids</taxon>
        <taxon>campanulids</taxon>
        <taxon>Asterales</taxon>
        <taxon>Asteraceae</taxon>
        <taxon>Asteroideae</taxon>
        <taxon>Anthemideae</taxon>
        <taxon>Anthemidinae</taxon>
        <taxon>Tanacetum</taxon>
    </lineage>
</organism>
<proteinExistence type="predicted"/>
<accession>A0ABQ4Y233</accession>
<evidence type="ECO:0000313" key="2">
    <source>
        <dbReference type="Proteomes" id="UP001151760"/>
    </source>
</evidence>
<reference evidence="1" key="2">
    <citation type="submission" date="2022-01" db="EMBL/GenBank/DDBJ databases">
        <authorList>
            <person name="Yamashiro T."/>
            <person name="Shiraishi A."/>
            <person name="Satake H."/>
            <person name="Nakayama K."/>
        </authorList>
    </citation>
    <scope>NUCLEOTIDE SEQUENCE</scope>
</reference>
<comment type="caution">
    <text evidence="1">The sequence shown here is derived from an EMBL/GenBank/DDBJ whole genome shotgun (WGS) entry which is preliminary data.</text>
</comment>
<evidence type="ECO:0000313" key="1">
    <source>
        <dbReference type="EMBL" id="GJS71739.1"/>
    </source>
</evidence>
<keyword evidence="2" id="KW-1185">Reference proteome</keyword>
<sequence length="96" mass="11020">MSWSSLMKMMTEAYCSMSEIKKLKIELWNLTVKESDKVEKYTGGLPDSIQGNVMSARLKTLQEAIELANDLMDQKVRAYAARKANNKIKMDNKRQT</sequence>
<protein>
    <submittedName>
        <fullName evidence="1">Uncharacterized protein</fullName>
    </submittedName>
</protein>
<dbReference type="Proteomes" id="UP001151760">
    <property type="component" value="Unassembled WGS sequence"/>
</dbReference>